<comment type="caution">
    <text evidence="1">The sequence shown here is derived from an EMBL/GenBank/DDBJ whole genome shotgun (WGS) entry which is preliminary data.</text>
</comment>
<dbReference type="Proteomes" id="UP001207468">
    <property type="component" value="Unassembled WGS sequence"/>
</dbReference>
<keyword evidence="2" id="KW-1185">Reference proteome</keyword>
<evidence type="ECO:0000313" key="2">
    <source>
        <dbReference type="Proteomes" id="UP001207468"/>
    </source>
</evidence>
<accession>A0ACC0U4Z7</accession>
<gene>
    <name evidence="1" type="ORF">F5148DRAFT_199533</name>
</gene>
<evidence type="ECO:0000313" key="1">
    <source>
        <dbReference type="EMBL" id="KAI9463356.1"/>
    </source>
</evidence>
<proteinExistence type="predicted"/>
<reference evidence="1" key="1">
    <citation type="submission" date="2021-03" db="EMBL/GenBank/DDBJ databases">
        <title>Evolutionary priming and transition to the ectomycorrhizal habit in an iconic lineage of mushroom-forming fungi: is preadaptation a requirement?</title>
        <authorList>
            <consortium name="DOE Joint Genome Institute"/>
            <person name="Looney B.P."/>
            <person name="Miyauchi S."/>
            <person name="Morin E."/>
            <person name="Drula E."/>
            <person name="Courty P.E."/>
            <person name="Chicoki N."/>
            <person name="Fauchery L."/>
            <person name="Kohler A."/>
            <person name="Kuo A."/>
            <person name="LaButti K."/>
            <person name="Pangilinan J."/>
            <person name="Lipzen A."/>
            <person name="Riley R."/>
            <person name="Andreopoulos W."/>
            <person name="He G."/>
            <person name="Johnson J."/>
            <person name="Barry K.W."/>
            <person name="Grigoriev I.V."/>
            <person name="Nagy L."/>
            <person name="Hibbett D."/>
            <person name="Henrissat B."/>
            <person name="Matheny P.B."/>
            <person name="Labbe J."/>
            <person name="Martin A.F."/>
        </authorList>
    </citation>
    <scope>NUCLEOTIDE SEQUENCE</scope>
    <source>
        <strain evidence="1">BPL698</strain>
    </source>
</reference>
<sequence length="293" mass="31540">MARNGQEINRKKPTTKADARMRGGEERGGEKDISDTLRFIHMSHALWGGGGRGGDVVVYVGLGPRRERKRVPRPHRGKLPNDRKERQEKEPLTWGAPGVGTPGRRKREIEGGGGKKKKKKREGARTTGRGAERSANDDVSSAARTRGSPPPPLPDQETLLLDPTLGRNATMTDDALRGPGTGRELGRRSGPGLAGRSGGCAGAPAARRGSRRPTVEVCRGGIWWLALATTRGERVLTGEVPLCTLSVSILGSSFFPKRTGWRGGGRGGKGGAAVWVRRRERWDGEQEAGKRGE</sequence>
<dbReference type="EMBL" id="JAGFNK010000159">
    <property type="protein sequence ID" value="KAI9463356.1"/>
    <property type="molecule type" value="Genomic_DNA"/>
</dbReference>
<organism evidence="1 2">
    <name type="scientific">Russula earlei</name>
    <dbReference type="NCBI Taxonomy" id="71964"/>
    <lineage>
        <taxon>Eukaryota</taxon>
        <taxon>Fungi</taxon>
        <taxon>Dikarya</taxon>
        <taxon>Basidiomycota</taxon>
        <taxon>Agaricomycotina</taxon>
        <taxon>Agaricomycetes</taxon>
        <taxon>Russulales</taxon>
        <taxon>Russulaceae</taxon>
        <taxon>Russula</taxon>
    </lineage>
</organism>
<protein>
    <submittedName>
        <fullName evidence="1">Uncharacterized protein</fullName>
    </submittedName>
</protein>
<name>A0ACC0U4Z7_9AGAM</name>